<sequence>MDTARGFDDGRVGDSEGLRADGGGHDVLDAALASPPDDGGDIDGGGVDDAAFSLGGDERRMHVRAYNHWVSLLKGRPCPGIDDLDPANIADFGPHSVLIDFTRGIDDPTIAYLGRTLREECGLDAHVVRVADVPGRSLLSRLTDHYLQIIANRAPIGFEAEFVGIRGRTTLYRGILMPFTSDDSTIDFIYGVINWKELADADTQATLAAELDAAVRSAPRALAATPVWADGPSGGFETAEDPIAESATDASLRDRLAMARESAAAVRAADARGRAALYRALGRAHDFALACERDAEGYAALLAQAGLTVQPRAPLTAIVKLVFGSDYDKTRLAEYAAVLAYARRTEVPAGGLTNVLETAQGGIKAVVAAERATRRPDERVDLFDRAAAELRALPVLGRVALPAVADEFVVLLARAGEDGLVDVIKCVDDKALLESVLRKAAA</sequence>
<dbReference type="Proteomes" id="UP000528945">
    <property type="component" value="Unassembled WGS sequence"/>
</dbReference>
<evidence type="ECO:0000256" key="1">
    <source>
        <dbReference type="SAM" id="MobiDB-lite"/>
    </source>
</evidence>
<dbReference type="RefSeq" id="WP_183949426.1">
    <property type="nucleotide sequence ID" value="NZ_JACIDB010000001.1"/>
</dbReference>
<proteinExistence type="predicted"/>
<gene>
    <name evidence="2" type="ORF">GGR47_000596</name>
</gene>
<protein>
    <submittedName>
        <fullName evidence="2">Uncharacterized protein</fullName>
    </submittedName>
</protein>
<reference evidence="2 3" key="1">
    <citation type="submission" date="2020-08" db="EMBL/GenBank/DDBJ databases">
        <title>Genomic Encyclopedia of Type Strains, Phase IV (KMG-IV): sequencing the most valuable type-strain genomes for metagenomic binning, comparative biology and taxonomic classification.</title>
        <authorList>
            <person name="Goeker M."/>
        </authorList>
    </citation>
    <scope>NUCLEOTIDE SEQUENCE [LARGE SCALE GENOMIC DNA]</scope>
    <source>
        <strain evidence="2 3">DSM 15581</strain>
    </source>
</reference>
<evidence type="ECO:0000313" key="2">
    <source>
        <dbReference type="EMBL" id="MBB3874380.1"/>
    </source>
</evidence>
<organism evidence="2 3">
    <name type="scientific">Sphingomonas aquatilis</name>
    <dbReference type="NCBI Taxonomy" id="93063"/>
    <lineage>
        <taxon>Bacteria</taxon>
        <taxon>Pseudomonadati</taxon>
        <taxon>Pseudomonadota</taxon>
        <taxon>Alphaproteobacteria</taxon>
        <taxon>Sphingomonadales</taxon>
        <taxon>Sphingomonadaceae</taxon>
        <taxon>Sphingomonas</taxon>
    </lineage>
</organism>
<dbReference type="EMBL" id="JACIDB010000001">
    <property type="protein sequence ID" value="MBB3874380.1"/>
    <property type="molecule type" value="Genomic_DNA"/>
</dbReference>
<evidence type="ECO:0000313" key="3">
    <source>
        <dbReference type="Proteomes" id="UP000528945"/>
    </source>
</evidence>
<comment type="caution">
    <text evidence="2">The sequence shown here is derived from an EMBL/GenBank/DDBJ whole genome shotgun (WGS) entry which is preliminary data.</text>
</comment>
<dbReference type="AlphaFoldDB" id="A0AAW3TMV7"/>
<accession>A0AAW3TMV7</accession>
<name>A0AAW3TMV7_9SPHN</name>
<keyword evidence="3" id="KW-1185">Reference proteome</keyword>
<feature type="region of interest" description="Disordered" evidence="1">
    <location>
        <begin position="1"/>
        <end position="24"/>
    </location>
</feature>